<organism evidence="1">
    <name type="scientific">hydrothermal vent metagenome</name>
    <dbReference type="NCBI Taxonomy" id="652676"/>
    <lineage>
        <taxon>unclassified sequences</taxon>
        <taxon>metagenomes</taxon>
        <taxon>ecological metagenomes</taxon>
    </lineage>
</organism>
<proteinExistence type="predicted"/>
<accession>A0A1W1DMH8</accession>
<evidence type="ECO:0000313" key="1">
    <source>
        <dbReference type="EMBL" id="SFV82498.1"/>
    </source>
</evidence>
<protein>
    <submittedName>
        <fullName evidence="1">Sulfite reduction-associated complex DsrMKJOP multiheme protein DsrJ (=HmeF)</fullName>
    </submittedName>
</protein>
<dbReference type="InterPro" id="IPR036280">
    <property type="entry name" value="Multihaem_cyt_sf"/>
</dbReference>
<sequence>MYRLVAILMVLLVGNVFADEHADYSSLGEEASSIKASGKIFHTDGLGVIRRMHPEFLNHKRDKTLREGVRTEESSLKGCVNCHATKDIKTNQYHPVNDQDQFCSTCHQKVSVSVDCFSCHRTTPGASYKGVK</sequence>
<dbReference type="AlphaFoldDB" id="A0A1W1DMH8"/>
<gene>
    <name evidence="1" type="ORF">MNB_SUP05-6-699</name>
</gene>
<dbReference type="Gene3D" id="3.90.10.10">
    <property type="entry name" value="Cytochrome C3"/>
    <property type="match status" value="1"/>
</dbReference>
<reference evidence="1" key="1">
    <citation type="submission" date="2016-10" db="EMBL/GenBank/DDBJ databases">
        <authorList>
            <person name="de Groot N.N."/>
        </authorList>
    </citation>
    <scope>NUCLEOTIDE SEQUENCE</scope>
</reference>
<dbReference type="EMBL" id="FPHV01000197">
    <property type="protein sequence ID" value="SFV82498.1"/>
    <property type="molecule type" value="Genomic_DNA"/>
</dbReference>
<name>A0A1W1DMH8_9ZZZZ</name>
<dbReference type="SUPFAM" id="SSF48695">
    <property type="entry name" value="Multiheme cytochromes"/>
    <property type="match status" value="1"/>
</dbReference>